<keyword evidence="15" id="KW-0520">NAD</keyword>
<evidence type="ECO:0000256" key="16">
    <source>
        <dbReference type="SAM" id="Phobius"/>
    </source>
</evidence>
<dbReference type="GO" id="GO:0046872">
    <property type="term" value="F:metal ion binding"/>
    <property type="evidence" value="ECO:0007669"/>
    <property type="project" value="UniProtKB-KW"/>
</dbReference>
<feature type="transmembrane region" description="Helical" evidence="16">
    <location>
        <begin position="82"/>
        <end position="103"/>
    </location>
</feature>
<evidence type="ECO:0000259" key="17">
    <source>
        <dbReference type="PROSITE" id="PS51379"/>
    </source>
</evidence>
<keyword evidence="10" id="KW-0408">Iron</keyword>
<dbReference type="InterPro" id="IPR017900">
    <property type="entry name" value="4Fe4S_Fe_S_CS"/>
</dbReference>
<dbReference type="PANTHER" id="PTHR11432">
    <property type="entry name" value="NADH DEHYDROGENASE SUBUNIT 1"/>
    <property type="match status" value="1"/>
</dbReference>
<keyword evidence="13 16" id="KW-0472">Membrane</keyword>
<feature type="transmembrane region" description="Helical" evidence="16">
    <location>
        <begin position="123"/>
        <end position="143"/>
    </location>
</feature>
<organism evidence="18">
    <name type="scientific">Darwinula stevensoni</name>
    <dbReference type="NCBI Taxonomy" id="69355"/>
    <lineage>
        <taxon>Eukaryota</taxon>
        <taxon>Metazoa</taxon>
        <taxon>Ecdysozoa</taxon>
        <taxon>Arthropoda</taxon>
        <taxon>Crustacea</taxon>
        <taxon>Oligostraca</taxon>
        <taxon>Ostracoda</taxon>
        <taxon>Podocopa</taxon>
        <taxon>Podocopida</taxon>
        <taxon>Darwinulocopina</taxon>
        <taxon>Darwinuloidea</taxon>
        <taxon>Darwinulidae</taxon>
        <taxon>Darwinula</taxon>
    </lineage>
</organism>
<dbReference type="SUPFAM" id="SSF54862">
    <property type="entry name" value="4Fe-4S ferredoxins"/>
    <property type="match status" value="1"/>
</dbReference>
<keyword evidence="6" id="KW-0004">4Fe-4S</keyword>
<comment type="similarity">
    <text evidence="3 15">Belongs to the complex I subunit 1 family.</text>
</comment>
<dbReference type="PROSITE" id="PS00198">
    <property type="entry name" value="4FE4S_FER_1"/>
    <property type="match status" value="2"/>
</dbReference>
<evidence type="ECO:0000256" key="13">
    <source>
        <dbReference type="ARBA" id="ARBA00023136"/>
    </source>
</evidence>
<dbReference type="GO" id="GO:0051539">
    <property type="term" value="F:4 iron, 4 sulfur cluster binding"/>
    <property type="evidence" value="ECO:0007669"/>
    <property type="project" value="UniProtKB-KW"/>
</dbReference>
<dbReference type="InterPro" id="IPR001694">
    <property type="entry name" value="NADH_UbQ_OxRdtase_su1/FPO"/>
</dbReference>
<evidence type="ECO:0000256" key="8">
    <source>
        <dbReference type="ARBA" id="ARBA00022723"/>
    </source>
</evidence>
<dbReference type="InterPro" id="IPR018086">
    <property type="entry name" value="NADH_UbQ_OxRdtase_su1_CS"/>
</dbReference>
<evidence type="ECO:0000256" key="2">
    <source>
        <dbReference type="ARBA" id="ARBA00004225"/>
    </source>
</evidence>
<evidence type="ECO:0000256" key="7">
    <source>
        <dbReference type="ARBA" id="ARBA00022692"/>
    </source>
</evidence>
<evidence type="ECO:0000256" key="14">
    <source>
        <dbReference type="ARBA" id="ARBA00031024"/>
    </source>
</evidence>
<keyword evidence="12" id="KW-0830">Ubiquinone</keyword>
<dbReference type="OrthoDB" id="6376095at2759"/>
<feature type="transmembrane region" description="Helical" evidence="16">
    <location>
        <begin position="212"/>
        <end position="232"/>
    </location>
</feature>
<sequence>MQDRIGPDRAGPAGVFQPLADGLKMIMKEEIVPETSNHWLFIMGPGLAMMTALMTGVVIPWGSPLNFGGVEYPLQISDINIGILYVFGVVSIGVYGIMIGGWASNNKYSLLGALRASSQMISYEVAMGMAIIAIIMMTGSLSVREIVEQQSGSLFNWNIFYQPLGFLIFLTCAFAETNRAPFDLPECETELVGGYHTEYSSMKLGFYLFAEYINMFISSAIISCIYFGGYNIPWAEQMGLSGNLLSILQVCFFFAKVFFFIFFYMWVRWTLPRFRYDQLMNLGWKILLPLSLLNIVLTGATIKYPEQKREIAPVYRGQHTLKRDENGAERCTACGLCAVACPAEAITMVAEERKKGEETLYREEKYAAIYEINMLRCIFCGLCEDACPKEAIFLTDRMVPTSFERNDFVYGKDKLVEPIGARIDVTKRQTKDVAAFKNDH</sequence>
<keyword evidence="5" id="KW-0813">Transport</keyword>
<evidence type="ECO:0000256" key="15">
    <source>
        <dbReference type="RuleBase" id="RU000471"/>
    </source>
</evidence>
<dbReference type="PROSITE" id="PS51379">
    <property type="entry name" value="4FE4S_FER_2"/>
    <property type="match status" value="2"/>
</dbReference>
<evidence type="ECO:0000256" key="11">
    <source>
        <dbReference type="ARBA" id="ARBA00023014"/>
    </source>
</evidence>
<name>A0A7R9A3Y3_9CRUS</name>
<dbReference type="AlphaFoldDB" id="A0A7R9A3Y3"/>
<dbReference type="PROSITE" id="PS00667">
    <property type="entry name" value="COMPLEX1_ND1_1"/>
    <property type="match status" value="1"/>
</dbReference>
<evidence type="ECO:0000313" key="18">
    <source>
        <dbReference type="EMBL" id="CAD7247332.1"/>
    </source>
</evidence>
<comment type="subcellular location">
    <subcellularLocation>
        <location evidence="15">Mitochondrion inner membrane</location>
        <topology evidence="15">Multi-pass membrane protein</topology>
    </subcellularLocation>
    <subcellularLocation>
        <location evidence="2">Mitochondrion membrane</location>
        <topology evidence="2">Multi-pass membrane protein</topology>
    </subcellularLocation>
</comment>
<feature type="domain" description="4Fe-4S ferredoxin-type" evidence="17">
    <location>
        <begin position="322"/>
        <end position="351"/>
    </location>
</feature>
<dbReference type="Gene3D" id="3.30.70.3270">
    <property type="match status" value="1"/>
</dbReference>
<dbReference type="HAMAP" id="MF_01350">
    <property type="entry name" value="NDH1_NuoH"/>
    <property type="match status" value="1"/>
</dbReference>
<dbReference type="Proteomes" id="UP000677054">
    <property type="component" value="Unassembled WGS sequence"/>
</dbReference>
<feature type="transmembrane region" description="Helical" evidence="16">
    <location>
        <begin position="39"/>
        <end position="61"/>
    </location>
</feature>
<evidence type="ECO:0000256" key="5">
    <source>
        <dbReference type="ARBA" id="ARBA00022448"/>
    </source>
</evidence>
<feature type="transmembrane region" description="Helical" evidence="16">
    <location>
        <begin position="155"/>
        <end position="176"/>
    </location>
</feature>
<dbReference type="HAMAP" id="MF_01351">
    <property type="entry name" value="NDH1_NuoI"/>
    <property type="match status" value="1"/>
</dbReference>
<dbReference type="PROSITE" id="PS00668">
    <property type="entry name" value="COMPLEX1_ND1_2"/>
    <property type="match status" value="1"/>
</dbReference>
<keyword evidence="19" id="KW-1185">Reference proteome</keyword>
<feature type="transmembrane region" description="Helical" evidence="16">
    <location>
        <begin position="244"/>
        <end position="266"/>
    </location>
</feature>
<dbReference type="NCBIfam" id="NF004741">
    <property type="entry name" value="PRK06076.1-2"/>
    <property type="match status" value="1"/>
</dbReference>
<evidence type="ECO:0000256" key="6">
    <source>
        <dbReference type="ARBA" id="ARBA00022485"/>
    </source>
</evidence>
<proteinExistence type="inferred from homology"/>
<keyword evidence="7 15" id="KW-0812">Transmembrane</keyword>
<evidence type="ECO:0000256" key="1">
    <source>
        <dbReference type="ARBA" id="ARBA00003257"/>
    </source>
</evidence>
<dbReference type="GO" id="GO:0005743">
    <property type="term" value="C:mitochondrial inner membrane"/>
    <property type="evidence" value="ECO:0007669"/>
    <property type="project" value="UniProtKB-SubCell"/>
</dbReference>
<dbReference type="PANTHER" id="PTHR11432:SF3">
    <property type="entry name" value="NADH-UBIQUINONE OXIDOREDUCTASE CHAIN 1"/>
    <property type="match status" value="1"/>
</dbReference>
<evidence type="ECO:0000256" key="10">
    <source>
        <dbReference type="ARBA" id="ARBA00023004"/>
    </source>
</evidence>
<dbReference type="GO" id="GO:0009060">
    <property type="term" value="P:aerobic respiration"/>
    <property type="evidence" value="ECO:0007669"/>
    <property type="project" value="TreeGrafter"/>
</dbReference>
<dbReference type="InterPro" id="IPR010226">
    <property type="entry name" value="NADH_quinone_OxRdtase_chainI"/>
</dbReference>
<comment type="function">
    <text evidence="1">Core subunit of the mitochondrial membrane respiratory chain NADH dehydrogenase (Complex I) that is believed to belong to the minimal assembly required for catalysis. Complex I functions in the transfer of electrons from NADH to the respiratory chain. The immediate electron acceptor for the enzyme is believed to be ubiquinone.</text>
</comment>
<evidence type="ECO:0000313" key="19">
    <source>
        <dbReference type="Proteomes" id="UP000677054"/>
    </source>
</evidence>
<dbReference type="GO" id="GO:0003954">
    <property type="term" value="F:NADH dehydrogenase activity"/>
    <property type="evidence" value="ECO:0007669"/>
    <property type="project" value="TreeGrafter"/>
</dbReference>
<dbReference type="EMBL" id="LR900940">
    <property type="protein sequence ID" value="CAD7247332.1"/>
    <property type="molecule type" value="Genomic_DNA"/>
</dbReference>
<protein>
    <recommendedName>
        <fullName evidence="4">NADH-ubiquinone oxidoreductase chain 1</fullName>
    </recommendedName>
    <alternativeName>
        <fullName evidence="14">NADH dehydrogenase subunit 1</fullName>
    </alternativeName>
</protein>
<evidence type="ECO:0000256" key="12">
    <source>
        <dbReference type="ARBA" id="ARBA00023075"/>
    </source>
</evidence>
<reference evidence="18" key="1">
    <citation type="submission" date="2020-11" db="EMBL/GenBank/DDBJ databases">
        <authorList>
            <person name="Tran Van P."/>
        </authorList>
    </citation>
    <scope>NUCLEOTIDE SEQUENCE</scope>
</reference>
<evidence type="ECO:0000256" key="3">
    <source>
        <dbReference type="ARBA" id="ARBA00010535"/>
    </source>
</evidence>
<gene>
    <name evidence="18" type="ORF">DSTB1V02_LOCUS7166</name>
</gene>
<dbReference type="Pfam" id="PF00146">
    <property type="entry name" value="NADHdh"/>
    <property type="match status" value="1"/>
</dbReference>
<keyword evidence="11" id="KW-0411">Iron-sulfur</keyword>
<evidence type="ECO:0000256" key="9">
    <source>
        <dbReference type="ARBA" id="ARBA00022989"/>
    </source>
</evidence>
<feature type="transmembrane region" description="Helical" evidence="16">
    <location>
        <begin position="286"/>
        <end position="304"/>
    </location>
</feature>
<dbReference type="InterPro" id="IPR017896">
    <property type="entry name" value="4Fe4S_Fe-S-bd"/>
</dbReference>
<keyword evidence="8" id="KW-0479">Metal-binding</keyword>
<dbReference type="EMBL" id="CAJPEV010001423">
    <property type="protein sequence ID" value="CAG0892556.1"/>
    <property type="molecule type" value="Genomic_DNA"/>
</dbReference>
<dbReference type="NCBIfam" id="TIGR01971">
    <property type="entry name" value="NuoI"/>
    <property type="match status" value="1"/>
</dbReference>
<keyword evidence="9 16" id="KW-1133">Transmembrane helix</keyword>
<accession>A0A7R9A3Y3</accession>
<evidence type="ECO:0000256" key="4">
    <source>
        <dbReference type="ARBA" id="ARBA00021009"/>
    </source>
</evidence>
<feature type="domain" description="4Fe-4S ferredoxin-type" evidence="17">
    <location>
        <begin position="368"/>
        <end position="397"/>
    </location>
</feature>
<feature type="non-terminal residue" evidence="18">
    <location>
        <position position="440"/>
    </location>
</feature>
<dbReference type="Pfam" id="PF12838">
    <property type="entry name" value="Fer4_7"/>
    <property type="match status" value="1"/>
</dbReference>